<dbReference type="AlphaFoldDB" id="A0A1J5JH16"/>
<dbReference type="InterPro" id="IPR009061">
    <property type="entry name" value="DNA-bd_dom_put_sf"/>
</dbReference>
<dbReference type="SUPFAM" id="SSF46955">
    <property type="entry name" value="Putative DNA-binding domain"/>
    <property type="match status" value="1"/>
</dbReference>
<dbReference type="InterPro" id="IPR010093">
    <property type="entry name" value="SinI_DNA-bd"/>
</dbReference>
<feature type="domain" description="Helix-turn-helix" evidence="1">
    <location>
        <begin position="8"/>
        <end position="44"/>
    </location>
</feature>
<gene>
    <name evidence="2" type="ORF">MOOR_22840</name>
</gene>
<accession>A0A1J5JH16</accession>
<evidence type="ECO:0000259" key="1">
    <source>
        <dbReference type="Pfam" id="PF12728"/>
    </source>
</evidence>
<evidence type="ECO:0000313" key="2">
    <source>
        <dbReference type="EMBL" id="OIQ08108.1"/>
    </source>
</evidence>
<protein>
    <submittedName>
        <fullName evidence="2">Helix-turn-helix domain protein</fullName>
    </submittedName>
</protein>
<reference evidence="2 3" key="1">
    <citation type="submission" date="2016-08" db="EMBL/GenBank/DDBJ databases">
        <title>Genome-based comparison of Moorella thermoacetic strains.</title>
        <authorList>
            <person name="Poehlein A."/>
            <person name="Bengelsdorf F.R."/>
            <person name="Esser C."/>
            <person name="Duerre P."/>
            <person name="Daniel R."/>
        </authorList>
    </citation>
    <scope>NUCLEOTIDE SEQUENCE [LARGE SCALE GENOMIC DNA]</scope>
    <source>
        <strain evidence="2 3">DSM 11768</strain>
    </source>
</reference>
<evidence type="ECO:0000313" key="3">
    <source>
        <dbReference type="Proteomes" id="UP000182743"/>
    </source>
</evidence>
<comment type="caution">
    <text evidence="2">The sequence shown here is derived from an EMBL/GenBank/DDBJ whole genome shotgun (WGS) entry which is preliminary data.</text>
</comment>
<dbReference type="EMBL" id="MIHH01000016">
    <property type="protein sequence ID" value="OIQ08108.1"/>
    <property type="molecule type" value="Genomic_DNA"/>
</dbReference>
<dbReference type="InterPro" id="IPR041657">
    <property type="entry name" value="HTH_17"/>
</dbReference>
<proteinExistence type="predicted"/>
<dbReference type="GO" id="GO:0003677">
    <property type="term" value="F:DNA binding"/>
    <property type="evidence" value="ECO:0007669"/>
    <property type="project" value="InterPro"/>
</dbReference>
<sequence>MQEKLQPRMLKVSERTIRRWVQKGDLPALRYGRQLRIPASALEKLGRPAAEISNKRDWLAKCRAARAMMPLRGDRAVITTPEERLTPEQAEIAFEAVQAIPLKTISVPGQLRRAWELAV</sequence>
<organism evidence="2 3">
    <name type="scientific">Neomoorella thermoacetica</name>
    <name type="common">Clostridium thermoaceticum</name>
    <dbReference type="NCBI Taxonomy" id="1525"/>
    <lineage>
        <taxon>Bacteria</taxon>
        <taxon>Bacillati</taxon>
        <taxon>Bacillota</taxon>
        <taxon>Clostridia</taxon>
        <taxon>Neomoorellales</taxon>
        <taxon>Neomoorellaceae</taxon>
        <taxon>Neomoorella</taxon>
    </lineage>
</organism>
<name>A0A1J5JH16_NEOTH</name>
<dbReference type="NCBIfam" id="TIGR01764">
    <property type="entry name" value="excise"/>
    <property type="match status" value="1"/>
</dbReference>
<dbReference type="Pfam" id="PF12728">
    <property type="entry name" value="HTH_17"/>
    <property type="match status" value="1"/>
</dbReference>
<dbReference type="Proteomes" id="UP000182743">
    <property type="component" value="Unassembled WGS sequence"/>
</dbReference>